<comment type="caution">
    <text evidence="1">The sequence shown here is derived from an EMBL/GenBank/DDBJ whole genome shotgun (WGS) entry which is preliminary data.</text>
</comment>
<gene>
    <name evidence="1" type="ORF">BJ969_002721</name>
</gene>
<dbReference type="AlphaFoldDB" id="A0A840NHF6"/>
<evidence type="ECO:0000313" key="1">
    <source>
        <dbReference type="EMBL" id="MBB5069633.1"/>
    </source>
</evidence>
<dbReference type="RefSeq" id="WP_184479295.1">
    <property type="nucleotide sequence ID" value="NZ_JACHIV010000001.1"/>
</dbReference>
<organism evidence="1 2">
    <name type="scientific">Saccharopolyspora gloriosae</name>
    <dbReference type="NCBI Taxonomy" id="455344"/>
    <lineage>
        <taxon>Bacteria</taxon>
        <taxon>Bacillati</taxon>
        <taxon>Actinomycetota</taxon>
        <taxon>Actinomycetes</taxon>
        <taxon>Pseudonocardiales</taxon>
        <taxon>Pseudonocardiaceae</taxon>
        <taxon>Saccharopolyspora</taxon>
    </lineage>
</organism>
<protein>
    <submittedName>
        <fullName evidence="1">Uncharacterized protein</fullName>
    </submittedName>
</protein>
<proteinExistence type="predicted"/>
<evidence type="ECO:0000313" key="2">
    <source>
        <dbReference type="Proteomes" id="UP000580474"/>
    </source>
</evidence>
<dbReference type="Proteomes" id="UP000580474">
    <property type="component" value="Unassembled WGS sequence"/>
</dbReference>
<dbReference type="EMBL" id="JACHIV010000001">
    <property type="protein sequence ID" value="MBB5069633.1"/>
    <property type="molecule type" value="Genomic_DNA"/>
</dbReference>
<keyword evidence="2" id="KW-1185">Reference proteome</keyword>
<sequence>MVWTLSDVERAVRAGWGADTCAPEDLPKWSTRNPARGQCGVTALVLHDLLGGDLLRGEVRVGGEQVDYHWWNLLGGGVEVDLTREQFAADEIVGAGVVIVRGPLSRMHEQYALLHERVLAGLEVPVSPRAEP</sequence>
<reference evidence="1 2" key="1">
    <citation type="submission" date="2020-08" db="EMBL/GenBank/DDBJ databases">
        <title>Sequencing the genomes of 1000 actinobacteria strains.</title>
        <authorList>
            <person name="Klenk H.-P."/>
        </authorList>
    </citation>
    <scope>NUCLEOTIDE SEQUENCE [LARGE SCALE GENOMIC DNA]</scope>
    <source>
        <strain evidence="1 2">DSM 45582</strain>
    </source>
</reference>
<dbReference type="InterPro" id="IPR056238">
    <property type="entry name" value="YunG-like"/>
</dbReference>
<dbReference type="Pfam" id="PF24585">
    <property type="entry name" value="YunG"/>
    <property type="match status" value="1"/>
</dbReference>
<accession>A0A840NHF6</accession>
<name>A0A840NHF6_9PSEU</name>